<sequence>MAALDDNDASFLGGILEAIFWGIYVVVFVLYLNFHRKSTGGLLVYPLSALFILCTAFVTLDFALEFLTILHSADPNSEVISNRLTVGTSMIYVLVDFISQGVLIYRCWVVWGKNPLLIIFPSILSLTSFEQAANIPLIIMEVRLIPGHRTAPQWFIKLGSASIILSLTVNILITGILVLKLVIHRREHEKGLNGRHGGGLNLSSLISFLIESAMLTFASQLIWVVLFNLQDTNNGVDAFDGVVTLSCGIAPTAVIVRVAMGKSFDNRPSGVVESTIDFRTPRNNSSSITAAASTSKISNLSPIDEVEKGTY</sequence>
<protein>
    <recommendedName>
        <fullName evidence="4">G-protein coupled receptors family 1 profile domain-containing protein</fullName>
    </recommendedName>
</protein>
<dbReference type="HOGENOM" id="CLU_044614_8_1_1"/>
<dbReference type="EMBL" id="KL142410">
    <property type="protein sequence ID" value="KDR68070.1"/>
    <property type="molecule type" value="Genomic_DNA"/>
</dbReference>
<dbReference type="Proteomes" id="UP000027222">
    <property type="component" value="Unassembled WGS sequence"/>
</dbReference>
<keyword evidence="3" id="KW-1185">Reference proteome</keyword>
<keyword evidence="1" id="KW-0812">Transmembrane</keyword>
<name>A0A067SAX3_GALM3</name>
<evidence type="ECO:0000313" key="3">
    <source>
        <dbReference type="Proteomes" id="UP000027222"/>
    </source>
</evidence>
<evidence type="ECO:0008006" key="4">
    <source>
        <dbReference type="Google" id="ProtNLM"/>
    </source>
</evidence>
<evidence type="ECO:0000313" key="2">
    <source>
        <dbReference type="EMBL" id="KDR68070.1"/>
    </source>
</evidence>
<evidence type="ECO:0000256" key="1">
    <source>
        <dbReference type="SAM" id="Phobius"/>
    </source>
</evidence>
<feature type="transmembrane region" description="Helical" evidence="1">
    <location>
        <begin position="238"/>
        <end position="259"/>
    </location>
</feature>
<proteinExistence type="predicted"/>
<gene>
    <name evidence="2" type="ORF">GALMADRAFT_146563</name>
</gene>
<feature type="transmembrane region" description="Helical" evidence="1">
    <location>
        <begin position="44"/>
        <end position="64"/>
    </location>
</feature>
<dbReference type="AlphaFoldDB" id="A0A067SAX3"/>
<organism evidence="2 3">
    <name type="scientific">Galerina marginata (strain CBS 339.88)</name>
    <dbReference type="NCBI Taxonomy" id="685588"/>
    <lineage>
        <taxon>Eukaryota</taxon>
        <taxon>Fungi</taxon>
        <taxon>Dikarya</taxon>
        <taxon>Basidiomycota</taxon>
        <taxon>Agaricomycotina</taxon>
        <taxon>Agaricomycetes</taxon>
        <taxon>Agaricomycetidae</taxon>
        <taxon>Agaricales</taxon>
        <taxon>Agaricineae</taxon>
        <taxon>Strophariaceae</taxon>
        <taxon>Galerina</taxon>
    </lineage>
</organism>
<dbReference type="OrthoDB" id="3341077at2759"/>
<feature type="transmembrane region" description="Helical" evidence="1">
    <location>
        <begin position="159"/>
        <end position="183"/>
    </location>
</feature>
<feature type="transmembrane region" description="Helical" evidence="1">
    <location>
        <begin position="204"/>
        <end position="226"/>
    </location>
</feature>
<keyword evidence="1" id="KW-0472">Membrane</keyword>
<accession>A0A067SAX3</accession>
<feature type="transmembrane region" description="Helical" evidence="1">
    <location>
        <begin position="12"/>
        <end position="32"/>
    </location>
</feature>
<keyword evidence="1" id="KW-1133">Transmembrane helix</keyword>
<feature type="transmembrane region" description="Helical" evidence="1">
    <location>
        <begin position="84"/>
        <end position="105"/>
    </location>
</feature>
<feature type="transmembrane region" description="Helical" evidence="1">
    <location>
        <begin position="117"/>
        <end position="139"/>
    </location>
</feature>
<reference evidence="3" key="1">
    <citation type="journal article" date="2014" name="Proc. Natl. Acad. Sci. U.S.A.">
        <title>Extensive sampling of basidiomycete genomes demonstrates inadequacy of the white-rot/brown-rot paradigm for wood decay fungi.</title>
        <authorList>
            <person name="Riley R."/>
            <person name="Salamov A.A."/>
            <person name="Brown D.W."/>
            <person name="Nagy L.G."/>
            <person name="Floudas D."/>
            <person name="Held B.W."/>
            <person name="Levasseur A."/>
            <person name="Lombard V."/>
            <person name="Morin E."/>
            <person name="Otillar R."/>
            <person name="Lindquist E.A."/>
            <person name="Sun H."/>
            <person name="LaButti K.M."/>
            <person name="Schmutz J."/>
            <person name="Jabbour D."/>
            <person name="Luo H."/>
            <person name="Baker S.E."/>
            <person name="Pisabarro A.G."/>
            <person name="Walton J.D."/>
            <person name="Blanchette R.A."/>
            <person name="Henrissat B."/>
            <person name="Martin F."/>
            <person name="Cullen D."/>
            <person name="Hibbett D.S."/>
            <person name="Grigoriev I.V."/>
        </authorList>
    </citation>
    <scope>NUCLEOTIDE SEQUENCE [LARGE SCALE GENOMIC DNA]</scope>
    <source>
        <strain evidence="3">CBS 339.88</strain>
    </source>
</reference>